<accession>A0ABV1A519</accession>
<reference evidence="2 3" key="1">
    <citation type="submission" date="2021-06" db="EMBL/GenBank/DDBJ databases">
        <authorList>
            <person name="Palmer J.M."/>
        </authorList>
    </citation>
    <scope>NUCLEOTIDE SEQUENCE [LARGE SCALE GENOMIC DNA]</scope>
    <source>
        <strain evidence="2 3">AS_MEX2019</strain>
        <tissue evidence="2">Muscle</tissue>
    </source>
</reference>
<evidence type="ECO:0000313" key="3">
    <source>
        <dbReference type="Proteomes" id="UP001469553"/>
    </source>
</evidence>
<comment type="caution">
    <text evidence="2">The sequence shown here is derived from an EMBL/GenBank/DDBJ whole genome shotgun (WGS) entry which is preliminary data.</text>
</comment>
<dbReference type="PROSITE" id="PS51257">
    <property type="entry name" value="PROKAR_LIPOPROTEIN"/>
    <property type="match status" value="1"/>
</dbReference>
<feature type="chain" id="PRO_5045963929" evidence="1">
    <location>
        <begin position="18"/>
        <end position="103"/>
    </location>
</feature>
<dbReference type="EMBL" id="JAHRIP010084661">
    <property type="protein sequence ID" value="MEQ2313326.1"/>
    <property type="molecule type" value="Genomic_DNA"/>
</dbReference>
<sequence>MRLKLTFLANMVTASSCWDAVSQHERKSCHRLQTFRCWGGGSPFQQNNDLQHPDIVLGQGLDESILMSEWTSQSPDKKNVIDSLWQDLKLALSIQSDFELFFM</sequence>
<organism evidence="2 3">
    <name type="scientific">Ameca splendens</name>
    <dbReference type="NCBI Taxonomy" id="208324"/>
    <lineage>
        <taxon>Eukaryota</taxon>
        <taxon>Metazoa</taxon>
        <taxon>Chordata</taxon>
        <taxon>Craniata</taxon>
        <taxon>Vertebrata</taxon>
        <taxon>Euteleostomi</taxon>
        <taxon>Actinopterygii</taxon>
        <taxon>Neopterygii</taxon>
        <taxon>Teleostei</taxon>
        <taxon>Neoteleostei</taxon>
        <taxon>Acanthomorphata</taxon>
        <taxon>Ovalentaria</taxon>
        <taxon>Atherinomorphae</taxon>
        <taxon>Cyprinodontiformes</taxon>
        <taxon>Goodeidae</taxon>
        <taxon>Ameca</taxon>
    </lineage>
</organism>
<gene>
    <name evidence="2" type="ORF">AMECASPLE_000742</name>
</gene>
<dbReference type="Proteomes" id="UP001469553">
    <property type="component" value="Unassembled WGS sequence"/>
</dbReference>
<keyword evidence="3" id="KW-1185">Reference proteome</keyword>
<proteinExistence type="predicted"/>
<name>A0ABV1A519_9TELE</name>
<protein>
    <submittedName>
        <fullName evidence="2">Uncharacterized protein</fullName>
    </submittedName>
</protein>
<keyword evidence="1" id="KW-0732">Signal</keyword>
<evidence type="ECO:0000313" key="2">
    <source>
        <dbReference type="EMBL" id="MEQ2313326.1"/>
    </source>
</evidence>
<evidence type="ECO:0000256" key="1">
    <source>
        <dbReference type="SAM" id="SignalP"/>
    </source>
</evidence>
<feature type="signal peptide" evidence="1">
    <location>
        <begin position="1"/>
        <end position="17"/>
    </location>
</feature>